<dbReference type="Gene3D" id="1.25.40.20">
    <property type="entry name" value="Ankyrin repeat-containing domain"/>
    <property type="match status" value="3"/>
</dbReference>
<proteinExistence type="predicted"/>
<organism evidence="4 5">
    <name type="scientific">Cotesia glomerata</name>
    <name type="common">Lepidopteran parasitic wasp</name>
    <name type="synonym">Apanteles glomeratus</name>
    <dbReference type="NCBI Taxonomy" id="32391"/>
    <lineage>
        <taxon>Eukaryota</taxon>
        <taxon>Metazoa</taxon>
        <taxon>Ecdysozoa</taxon>
        <taxon>Arthropoda</taxon>
        <taxon>Hexapoda</taxon>
        <taxon>Insecta</taxon>
        <taxon>Pterygota</taxon>
        <taxon>Neoptera</taxon>
        <taxon>Endopterygota</taxon>
        <taxon>Hymenoptera</taxon>
        <taxon>Apocrita</taxon>
        <taxon>Ichneumonoidea</taxon>
        <taxon>Braconidae</taxon>
        <taxon>Microgastrinae</taxon>
        <taxon>Cotesia</taxon>
    </lineage>
</organism>
<name>A0AAV7J787_COTGL</name>
<evidence type="ECO:0000256" key="1">
    <source>
        <dbReference type="ARBA" id="ARBA00022737"/>
    </source>
</evidence>
<feature type="repeat" description="ANK" evidence="3">
    <location>
        <begin position="391"/>
        <end position="423"/>
    </location>
</feature>
<dbReference type="PROSITE" id="PS50088">
    <property type="entry name" value="ANK_REPEAT"/>
    <property type="match status" value="4"/>
</dbReference>
<keyword evidence="5" id="KW-1185">Reference proteome</keyword>
<keyword evidence="2 3" id="KW-0040">ANK repeat</keyword>
<evidence type="ECO:0008006" key="6">
    <source>
        <dbReference type="Google" id="ProtNLM"/>
    </source>
</evidence>
<evidence type="ECO:0000256" key="3">
    <source>
        <dbReference type="PROSITE-ProRule" id="PRU00023"/>
    </source>
</evidence>
<dbReference type="Pfam" id="PF12796">
    <property type="entry name" value="Ank_2"/>
    <property type="match status" value="3"/>
</dbReference>
<dbReference type="InterPro" id="IPR036770">
    <property type="entry name" value="Ankyrin_rpt-contain_sf"/>
</dbReference>
<feature type="repeat" description="ANK" evidence="3">
    <location>
        <begin position="54"/>
        <end position="86"/>
    </location>
</feature>
<dbReference type="PANTHER" id="PTHR24198">
    <property type="entry name" value="ANKYRIN REPEAT AND PROTEIN KINASE DOMAIN-CONTAINING PROTEIN"/>
    <property type="match status" value="1"/>
</dbReference>
<accession>A0AAV7J787</accession>
<dbReference type="PANTHER" id="PTHR24198:SF165">
    <property type="entry name" value="ANKYRIN REPEAT-CONTAINING PROTEIN-RELATED"/>
    <property type="match status" value="1"/>
</dbReference>
<dbReference type="AlphaFoldDB" id="A0AAV7J787"/>
<evidence type="ECO:0000313" key="4">
    <source>
        <dbReference type="EMBL" id="KAH0567668.1"/>
    </source>
</evidence>
<protein>
    <recommendedName>
        <fullName evidence="6">Ankyrin repeat protein</fullName>
    </recommendedName>
</protein>
<feature type="repeat" description="ANK" evidence="3">
    <location>
        <begin position="358"/>
        <end position="390"/>
    </location>
</feature>
<dbReference type="InterPro" id="IPR002110">
    <property type="entry name" value="Ankyrin_rpt"/>
</dbReference>
<reference evidence="4 5" key="1">
    <citation type="journal article" date="2021" name="J. Hered.">
        <title>A chromosome-level genome assembly of the parasitoid wasp, Cotesia glomerata (Hymenoptera: Braconidae).</title>
        <authorList>
            <person name="Pinto B.J."/>
            <person name="Weis J.J."/>
            <person name="Gamble T."/>
            <person name="Ode P.J."/>
            <person name="Paul R."/>
            <person name="Zaspel J.M."/>
        </authorList>
    </citation>
    <scope>NUCLEOTIDE SEQUENCE [LARGE SCALE GENOMIC DNA]</scope>
    <source>
        <strain evidence="4">CgM1</strain>
    </source>
</reference>
<evidence type="ECO:0000256" key="2">
    <source>
        <dbReference type="ARBA" id="ARBA00023043"/>
    </source>
</evidence>
<sequence length="533" mass="61117">MDTVKNLMETVKNSVSSTSIDLMSEFHAAVEDGDELKIEAILKMGIDIETTNKSGLTALMTAVKLVNKPIIKLLLEYGADIGASFEHVVDDSIINMLLTVKQNLEPSPSDAFVESFLKIAEYAIQRENSRLLKYLFGDNEVPALSKSLEKLILLEKTPAIDIQTQDNYSALLLAIKKKRIQIVKSLLENGVSLHRYNESREEEMVRLLIDYGEDINATTECSLTALLITIQNNKFELVKILVSLAADINKKVYDGHKFITLIPLHQALQHPDGRIFKYLLDTKRVEKKDLQSAAVPAIHCSDSENKAEILLQPFSSDDYKYPESDSMVLNLAIIAKNQTVIDSFISRNDSNVSLMKWRGQYPIHRAVKSNNIDCIIRLLSLGAKIDIKDQLGRTALYYAAKKLNTSITFFLLRQGANILALNNRRCHRWLELNIIWHKSKFIEQLLDKIPEIFHFYTPRPDEYFATLVMKYIIKSTTSNIRFDQYYLCWREFSSQNTTEKFSSDCITEIDFLKQEKICRISYLTDHHFLTNYY</sequence>
<comment type="caution">
    <text evidence="4">The sequence shown here is derived from an EMBL/GenBank/DDBJ whole genome shotgun (WGS) entry which is preliminary data.</text>
</comment>
<dbReference type="EMBL" id="JAHXZJ010000001">
    <property type="protein sequence ID" value="KAH0567668.1"/>
    <property type="molecule type" value="Genomic_DNA"/>
</dbReference>
<gene>
    <name evidence="4" type="ORF">KQX54_011494</name>
</gene>
<feature type="repeat" description="ANK" evidence="3">
    <location>
        <begin position="166"/>
        <end position="198"/>
    </location>
</feature>
<dbReference type="SUPFAM" id="SSF48403">
    <property type="entry name" value="Ankyrin repeat"/>
    <property type="match status" value="2"/>
</dbReference>
<dbReference type="Proteomes" id="UP000826195">
    <property type="component" value="Unassembled WGS sequence"/>
</dbReference>
<evidence type="ECO:0000313" key="5">
    <source>
        <dbReference type="Proteomes" id="UP000826195"/>
    </source>
</evidence>
<keyword evidence="1" id="KW-0677">Repeat</keyword>
<dbReference type="SMART" id="SM00248">
    <property type="entry name" value="ANK"/>
    <property type="match status" value="7"/>
</dbReference>
<dbReference type="PROSITE" id="PS50297">
    <property type="entry name" value="ANK_REP_REGION"/>
    <property type="match status" value="3"/>
</dbReference>